<keyword evidence="1" id="KW-1133">Transmembrane helix</keyword>
<keyword evidence="3" id="KW-1185">Reference proteome</keyword>
<keyword evidence="1" id="KW-0472">Membrane</keyword>
<dbReference type="AlphaFoldDB" id="A0A5B7KEV2"/>
<evidence type="ECO:0000256" key="1">
    <source>
        <dbReference type="SAM" id="Phobius"/>
    </source>
</evidence>
<organism evidence="2 3">
    <name type="scientific">Portunus trituberculatus</name>
    <name type="common">Swimming crab</name>
    <name type="synonym">Neptunus trituberculatus</name>
    <dbReference type="NCBI Taxonomy" id="210409"/>
    <lineage>
        <taxon>Eukaryota</taxon>
        <taxon>Metazoa</taxon>
        <taxon>Ecdysozoa</taxon>
        <taxon>Arthropoda</taxon>
        <taxon>Crustacea</taxon>
        <taxon>Multicrustacea</taxon>
        <taxon>Malacostraca</taxon>
        <taxon>Eumalacostraca</taxon>
        <taxon>Eucarida</taxon>
        <taxon>Decapoda</taxon>
        <taxon>Pleocyemata</taxon>
        <taxon>Brachyura</taxon>
        <taxon>Eubrachyura</taxon>
        <taxon>Portunoidea</taxon>
        <taxon>Portunidae</taxon>
        <taxon>Portuninae</taxon>
        <taxon>Portunus</taxon>
    </lineage>
</organism>
<gene>
    <name evidence="2" type="ORF">E2C01_099410</name>
</gene>
<proteinExistence type="predicted"/>
<feature type="transmembrane region" description="Helical" evidence="1">
    <location>
        <begin position="12"/>
        <end position="39"/>
    </location>
</feature>
<sequence>MVRLVTSLVVMVVVEFIGVVIEMVVLVMSLMVMVVVMIITTSTTTLAAVHCAASTGLAMTSPQQRLLLTPPNRHTVSPCPIPHPSHSPLILTPPASPTHPVTPAQSPLIEFCLRDLLSIFSPSVHVSAC</sequence>
<comment type="caution">
    <text evidence="2">The sequence shown here is derived from an EMBL/GenBank/DDBJ whole genome shotgun (WGS) entry which is preliminary data.</text>
</comment>
<evidence type="ECO:0000313" key="2">
    <source>
        <dbReference type="EMBL" id="MPD03758.1"/>
    </source>
</evidence>
<keyword evidence="1" id="KW-0812">Transmembrane</keyword>
<name>A0A5B7KEV2_PORTR</name>
<protein>
    <submittedName>
        <fullName evidence="2">Uncharacterized protein</fullName>
    </submittedName>
</protein>
<evidence type="ECO:0000313" key="3">
    <source>
        <dbReference type="Proteomes" id="UP000324222"/>
    </source>
</evidence>
<dbReference type="Proteomes" id="UP000324222">
    <property type="component" value="Unassembled WGS sequence"/>
</dbReference>
<reference evidence="2 3" key="1">
    <citation type="submission" date="2019-05" db="EMBL/GenBank/DDBJ databases">
        <title>Another draft genome of Portunus trituberculatus and its Hox gene families provides insights of decapod evolution.</title>
        <authorList>
            <person name="Jeong J.-H."/>
            <person name="Song I."/>
            <person name="Kim S."/>
            <person name="Choi T."/>
            <person name="Kim D."/>
            <person name="Ryu S."/>
            <person name="Kim W."/>
        </authorList>
    </citation>
    <scope>NUCLEOTIDE SEQUENCE [LARGE SCALE GENOMIC DNA]</scope>
    <source>
        <tissue evidence="2">Muscle</tissue>
    </source>
</reference>
<accession>A0A5B7KEV2</accession>
<dbReference type="EMBL" id="VSRR010137769">
    <property type="protein sequence ID" value="MPD03758.1"/>
    <property type="molecule type" value="Genomic_DNA"/>
</dbReference>